<dbReference type="AlphaFoldDB" id="A0A7R9D112"/>
<dbReference type="EMBL" id="OC319715">
    <property type="protein sequence ID" value="CAD7406124.1"/>
    <property type="molecule type" value="Genomic_DNA"/>
</dbReference>
<reference evidence="1" key="1">
    <citation type="submission" date="2020-11" db="EMBL/GenBank/DDBJ databases">
        <authorList>
            <person name="Tran Van P."/>
        </authorList>
    </citation>
    <scope>NUCLEOTIDE SEQUENCE</scope>
</reference>
<organism evidence="1">
    <name type="scientific">Timema cristinae</name>
    <name type="common">Walking stick</name>
    <dbReference type="NCBI Taxonomy" id="61476"/>
    <lineage>
        <taxon>Eukaryota</taxon>
        <taxon>Metazoa</taxon>
        <taxon>Ecdysozoa</taxon>
        <taxon>Arthropoda</taxon>
        <taxon>Hexapoda</taxon>
        <taxon>Insecta</taxon>
        <taxon>Pterygota</taxon>
        <taxon>Neoptera</taxon>
        <taxon>Polyneoptera</taxon>
        <taxon>Phasmatodea</taxon>
        <taxon>Timematodea</taxon>
        <taxon>Timematoidea</taxon>
        <taxon>Timematidae</taxon>
        <taxon>Timema</taxon>
    </lineage>
</organism>
<gene>
    <name evidence="1" type="ORF">TCEB3V08_LOCUS8338</name>
</gene>
<evidence type="ECO:0000313" key="1">
    <source>
        <dbReference type="EMBL" id="CAD7406124.1"/>
    </source>
</evidence>
<sequence length="257" mass="29032">METQKMSLINVQSHDLLKQLVERLVGVSDNESPLSGEVVVQVGDYLDRYVCLTCTWGTHHERQSRLHARTNSLHLCWCEGDGIPTRENKTIASGNLRRWFIGGTQLFPTTPEMSSSPLAMRALVPVPPLSLVRFGPAYLLSHSPSQTSAPLEVRRVLCGQTWFLANNTSPSQLGFTPLGAKWRISHAGIGQDKRKDWIGDCQQQCTNGRGVDGALELERRRDLWIHQSRAKRLFEPVLRTSGLQVRREEETIRLRDI</sequence>
<accession>A0A7R9D112</accession>
<proteinExistence type="predicted"/>
<name>A0A7R9D112_TIMCR</name>
<protein>
    <submittedName>
        <fullName evidence="1">Uncharacterized protein</fullName>
    </submittedName>
</protein>